<feature type="transmembrane region" description="Helical" evidence="1">
    <location>
        <begin position="73"/>
        <end position="95"/>
    </location>
</feature>
<gene>
    <name evidence="2" type="ORF">Sango_2348200</name>
</gene>
<evidence type="ECO:0000313" key="2">
    <source>
        <dbReference type="EMBL" id="KAK4387416.1"/>
    </source>
</evidence>
<dbReference type="AlphaFoldDB" id="A0AAE1W601"/>
<reference evidence="2" key="1">
    <citation type="submission" date="2020-06" db="EMBL/GenBank/DDBJ databases">
        <authorList>
            <person name="Li T."/>
            <person name="Hu X."/>
            <person name="Zhang T."/>
            <person name="Song X."/>
            <person name="Zhang H."/>
            <person name="Dai N."/>
            <person name="Sheng W."/>
            <person name="Hou X."/>
            <person name="Wei L."/>
        </authorList>
    </citation>
    <scope>NUCLEOTIDE SEQUENCE</scope>
    <source>
        <strain evidence="2">K16</strain>
        <tissue evidence="2">Leaf</tissue>
    </source>
</reference>
<evidence type="ECO:0000313" key="3">
    <source>
        <dbReference type="Proteomes" id="UP001289374"/>
    </source>
</evidence>
<keyword evidence="1" id="KW-0472">Membrane</keyword>
<keyword evidence="3" id="KW-1185">Reference proteome</keyword>
<evidence type="ECO:0000256" key="1">
    <source>
        <dbReference type="SAM" id="Phobius"/>
    </source>
</evidence>
<organism evidence="2 3">
    <name type="scientific">Sesamum angolense</name>
    <dbReference type="NCBI Taxonomy" id="2727404"/>
    <lineage>
        <taxon>Eukaryota</taxon>
        <taxon>Viridiplantae</taxon>
        <taxon>Streptophyta</taxon>
        <taxon>Embryophyta</taxon>
        <taxon>Tracheophyta</taxon>
        <taxon>Spermatophyta</taxon>
        <taxon>Magnoliopsida</taxon>
        <taxon>eudicotyledons</taxon>
        <taxon>Gunneridae</taxon>
        <taxon>Pentapetalae</taxon>
        <taxon>asterids</taxon>
        <taxon>lamiids</taxon>
        <taxon>Lamiales</taxon>
        <taxon>Pedaliaceae</taxon>
        <taxon>Sesamum</taxon>
    </lineage>
</organism>
<sequence>MGGGHGHGDGVTYKGVTLHQPKRWHTVTGKGLCAVMCFSRGNSFYSLIVDAFFGRGLKSSWLGFGFSIGQSKMVLWCWAGGILGKAMMIIIRPIYLQIHGNTDNKVSSLDVYARSIGKVAWMAVRAVELLVRTWASNLCLCWASVATLTLAIKTCTSIHGLEHSPRSMNLKTSDDG</sequence>
<reference evidence="2" key="2">
    <citation type="journal article" date="2024" name="Plant">
        <title>Genomic evolution and insights into agronomic trait innovations of Sesamum species.</title>
        <authorList>
            <person name="Miao H."/>
            <person name="Wang L."/>
            <person name="Qu L."/>
            <person name="Liu H."/>
            <person name="Sun Y."/>
            <person name="Le M."/>
            <person name="Wang Q."/>
            <person name="Wei S."/>
            <person name="Zheng Y."/>
            <person name="Lin W."/>
            <person name="Duan Y."/>
            <person name="Cao H."/>
            <person name="Xiong S."/>
            <person name="Wang X."/>
            <person name="Wei L."/>
            <person name="Li C."/>
            <person name="Ma Q."/>
            <person name="Ju M."/>
            <person name="Zhao R."/>
            <person name="Li G."/>
            <person name="Mu C."/>
            <person name="Tian Q."/>
            <person name="Mei H."/>
            <person name="Zhang T."/>
            <person name="Gao T."/>
            <person name="Zhang H."/>
        </authorList>
    </citation>
    <scope>NUCLEOTIDE SEQUENCE</scope>
    <source>
        <strain evidence="2">K16</strain>
    </source>
</reference>
<keyword evidence="1" id="KW-1133">Transmembrane helix</keyword>
<name>A0AAE1W601_9LAMI</name>
<keyword evidence="1" id="KW-0812">Transmembrane</keyword>
<proteinExistence type="predicted"/>
<accession>A0AAE1W601</accession>
<dbReference type="EMBL" id="JACGWL010000014">
    <property type="protein sequence ID" value="KAK4387416.1"/>
    <property type="molecule type" value="Genomic_DNA"/>
</dbReference>
<comment type="caution">
    <text evidence="2">The sequence shown here is derived from an EMBL/GenBank/DDBJ whole genome shotgun (WGS) entry which is preliminary data.</text>
</comment>
<protein>
    <submittedName>
        <fullName evidence="2">NADH dehydrogenase [ubiquinone] 1 beta subcomplex subunit</fullName>
    </submittedName>
</protein>
<dbReference type="Proteomes" id="UP001289374">
    <property type="component" value="Unassembled WGS sequence"/>
</dbReference>